<feature type="domain" description="SSD" evidence="8">
    <location>
        <begin position="234"/>
        <end position="348"/>
    </location>
</feature>
<feature type="transmembrane region" description="Helical" evidence="7">
    <location>
        <begin position="294"/>
        <end position="315"/>
    </location>
</feature>
<reference evidence="9 10" key="1">
    <citation type="submission" date="2013-01" db="EMBL/GenBank/DDBJ databases">
        <title>Whole genome shotgun sequence of Gordonia soli NBRC 108243.</title>
        <authorList>
            <person name="Isaki-Nakamura S."/>
            <person name="Hosoyama A."/>
            <person name="Tsuchikane K."/>
            <person name="Ando Y."/>
            <person name="Baba S."/>
            <person name="Ohji S."/>
            <person name="Hamada M."/>
            <person name="Tamura T."/>
            <person name="Yamazoe A."/>
            <person name="Yamazaki S."/>
            <person name="Fujita N."/>
        </authorList>
    </citation>
    <scope>NUCLEOTIDE SEQUENCE [LARGE SCALE GENOMIC DNA]</scope>
    <source>
        <strain evidence="9 10">NBRC 108243</strain>
    </source>
</reference>
<dbReference type="RefSeq" id="WP_007623518.1">
    <property type="nucleotide sequence ID" value="NZ_BANX01000030.1"/>
</dbReference>
<evidence type="ECO:0000256" key="1">
    <source>
        <dbReference type="ARBA" id="ARBA00004651"/>
    </source>
</evidence>
<dbReference type="eggNOG" id="COG1511">
    <property type="taxonomic scope" value="Bacteria"/>
</dbReference>
<dbReference type="Pfam" id="PF03176">
    <property type="entry name" value="MMPL"/>
    <property type="match status" value="2"/>
</dbReference>
<dbReference type="PROSITE" id="PS50156">
    <property type="entry name" value="SSD"/>
    <property type="match status" value="1"/>
</dbReference>
<dbReference type="GO" id="GO:0005886">
    <property type="term" value="C:plasma membrane"/>
    <property type="evidence" value="ECO:0007669"/>
    <property type="project" value="UniProtKB-SubCell"/>
</dbReference>
<dbReference type="PANTHER" id="PTHR33406">
    <property type="entry name" value="MEMBRANE PROTEIN MJ1562-RELATED"/>
    <property type="match status" value="1"/>
</dbReference>
<comment type="subcellular location">
    <subcellularLocation>
        <location evidence="1">Cell membrane</location>
        <topology evidence="1">Multi-pass membrane protein</topology>
    </subcellularLocation>
</comment>
<feature type="transmembrane region" description="Helical" evidence="7">
    <location>
        <begin position="975"/>
        <end position="994"/>
    </location>
</feature>
<evidence type="ECO:0000313" key="9">
    <source>
        <dbReference type="EMBL" id="GAC69952.1"/>
    </source>
</evidence>
<evidence type="ECO:0000256" key="6">
    <source>
        <dbReference type="ARBA" id="ARBA00023136"/>
    </source>
</evidence>
<keyword evidence="3" id="KW-1003">Cell membrane</keyword>
<dbReference type="AlphaFoldDB" id="M0QR78"/>
<dbReference type="InterPro" id="IPR000731">
    <property type="entry name" value="SSD"/>
</dbReference>
<comment type="similarity">
    <text evidence="2">Belongs to the resistance-nodulation-cell division (RND) (TC 2.A.6) family. MmpL subfamily.</text>
</comment>
<feature type="transmembrane region" description="Helical" evidence="7">
    <location>
        <begin position="327"/>
        <end position="349"/>
    </location>
</feature>
<feature type="transmembrane region" description="Helical" evidence="7">
    <location>
        <begin position="848"/>
        <end position="867"/>
    </location>
</feature>
<dbReference type="InterPro" id="IPR050545">
    <property type="entry name" value="Mycobact_MmpL"/>
</dbReference>
<name>M0QR78_9ACTN</name>
<dbReference type="STRING" id="1223545.GS4_30_00240"/>
<evidence type="ECO:0000313" key="10">
    <source>
        <dbReference type="Proteomes" id="UP000011666"/>
    </source>
</evidence>
<evidence type="ECO:0000256" key="3">
    <source>
        <dbReference type="ARBA" id="ARBA00022475"/>
    </source>
</evidence>
<feature type="transmembrane region" description="Helical" evidence="7">
    <location>
        <begin position="874"/>
        <end position="895"/>
    </location>
</feature>
<feature type="transmembrane region" description="Helical" evidence="7">
    <location>
        <begin position="251"/>
        <end position="273"/>
    </location>
</feature>
<dbReference type="EMBL" id="BANX01000030">
    <property type="protein sequence ID" value="GAC69952.1"/>
    <property type="molecule type" value="Genomic_DNA"/>
</dbReference>
<dbReference type="OrthoDB" id="2365435at2"/>
<dbReference type="PANTHER" id="PTHR33406:SF6">
    <property type="entry name" value="MEMBRANE PROTEIN YDGH-RELATED"/>
    <property type="match status" value="1"/>
</dbReference>
<gene>
    <name evidence="9" type="ORF">GS4_30_00240</name>
</gene>
<feature type="transmembrane region" description="Helical" evidence="7">
    <location>
        <begin position="218"/>
        <end position="239"/>
    </location>
</feature>
<feature type="transmembrane region" description="Helical" evidence="7">
    <location>
        <begin position="20"/>
        <end position="38"/>
    </location>
</feature>
<accession>M0QR78</accession>
<sequence length="1020" mass="107321">MAHGSSRTLVRVGGWTHRHAWWVVGFWVLVAGVLNVTIPQLESTVSANSADFLPRDLPANIALERMSADFDVPASNAVSSVVLVNEKGIGPADDAYYRTLIGKLIDDKQDVAYVLDTYSNPVTRDIALSPDRKAVNLLVASEGSVGSTRAHHSTVAIRDHIDSIPKPDGLEVHYSGPTATLSDLFSAIDVSLLIITGVSILLITLLLFAAYRDVVTALIPLIAIGLTLGVVRPIISVLGGTDVLSVSNFTVAIMTALVLGAGTDYAIFTVASYHEARRRGSPVGEAVAHASGRTGPILIASALTIAAACASMAFTKIGMFTTAGPPTAIAVLVTLALALTLPPALLSLAGRRGWAEPRRDTENAWRRRGARIVRRAGVYTAAALAFLIGTSLIAVTFEMNWDESAMPIYDTDSTRGYDAVSKHYGDNEIAPEYLTIRSDHDLRSTTDLAAMELAARAVADLPQVARVRSITRPDGSPIKEAATGYQTGVVGSQLGDAHRQMSDAAPELRRLASGVTQLGEGADSAAARMPELVDGTRQVVTMADSVLDGLTVVEKIVAASTGDDSRSLAGSLPSIRSSLASTEAVVAAIDRRDRETSAAVRRVTAVFGPLTSPTPPPGCRTDPGCLAARAAFAQLDRLVGGRASTAIRDVDALAGVAPEIVDRLTATLPQVRRALDTVDRLLAQMGGRSPDQVRADLRRLTSGVGELSTGMAQLSDGLRQVKAGTDTTVALTARLQAGLKQASDYLTTMSASTRSGPGAGFYLPKDALTDKRFVEGSKLLISPDGHTARMLVTWSVNPYGTEALETSRRLPEVAKRALQGTGLEDAEVSTSGLASLSADMSDQVVRDFLVFATVAVIAVLLILMVLLRSILAPVVLVAAVILSFASAVGVSVLVWQHIIGFPLDWSVIPVSFMALIAVGADYSMLFASRIREESANGGMVRGIIRGFGSTGGVITTAGIVFALTMFALMSGTVLNLVQIGFTIGVGLLLDIALVRSILVPAAMTVIGDRIWWPAKPGPEA</sequence>
<organism evidence="9 10">
    <name type="scientific">Gordonia soli NBRC 108243</name>
    <dbReference type="NCBI Taxonomy" id="1223545"/>
    <lineage>
        <taxon>Bacteria</taxon>
        <taxon>Bacillati</taxon>
        <taxon>Actinomycetota</taxon>
        <taxon>Actinomycetes</taxon>
        <taxon>Mycobacteriales</taxon>
        <taxon>Gordoniaceae</taxon>
        <taxon>Gordonia</taxon>
    </lineage>
</organism>
<evidence type="ECO:0000256" key="4">
    <source>
        <dbReference type="ARBA" id="ARBA00022692"/>
    </source>
</evidence>
<keyword evidence="4 7" id="KW-0812">Transmembrane</keyword>
<evidence type="ECO:0000256" key="7">
    <source>
        <dbReference type="SAM" id="Phobius"/>
    </source>
</evidence>
<feature type="transmembrane region" description="Helical" evidence="7">
    <location>
        <begin position="376"/>
        <end position="397"/>
    </location>
</feature>
<comment type="caution">
    <text evidence="9">The sequence shown here is derived from an EMBL/GenBank/DDBJ whole genome shotgun (WGS) entry which is preliminary data.</text>
</comment>
<feature type="transmembrane region" description="Helical" evidence="7">
    <location>
        <begin position="947"/>
        <end position="969"/>
    </location>
</feature>
<keyword evidence="6 7" id="KW-0472">Membrane</keyword>
<dbReference type="InterPro" id="IPR004869">
    <property type="entry name" value="MMPL_dom"/>
</dbReference>
<protein>
    <recommendedName>
        <fullName evidence="8">SSD domain-containing protein</fullName>
    </recommendedName>
</protein>
<feature type="transmembrane region" description="Helical" evidence="7">
    <location>
        <begin position="907"/>
        <end position="927"/>
    </location>
</feature>
<keyword evidence="10" id="KW-1185">Reference proteome</keyword>
<dbReference type="InterPro" id="IPR023908">
    <property type="entry name" value="xxxLxxG_rpt"/>
</dbReference>
<dbReference type="Proteomes" id="UP000011666">
    <property type="component" value="Unassembled WGS sequence"/>
</dbReference>
<proteinExistence type="inferred from homology"/>
<dbReference type="Gene3D" id="1.20.1640.10">
    <property type="entry name" value="Multidrug efflux transporter AcrB transmembrane domain"/>
    <property type="match status" value="2"/>
</dbReference>
<dbReference type="NCBIfam" id="TIGR03057">
    <property type="entry name" value="xxxLxxG_by_4"/>
    <property type="match status" value="1"/>
</dbReference>
<evidence type="ECO:0000259" key="8">
    <source>
        <dbReference type="PROSITE" id="PS50156"/>
    </source>
</evidence>
<feature type="transmembrane region" description="Helical" evidence="7">
    <location>
        <begin position="190"/>
        <end position="211"/>
    </location>
</feature>
<dbReference type="SUPFAM" id="SSF82866">
    <property type="entry name" value="Multidrug efflux transporter AcrB transmembrane domain"/>
    <property type="match status" value="2"/>
</dbReference>
<evidence type="ECO:0000256" key="5">
    <source>
        <dbReference type="ARBA" id="ARBA00022989"/>
    </source>
</evidence>
<evidence type="ECO:0000256" key="2">
    <source>
        <dbReference type="ARBA" id="ARBA00010157"/>
    </source>
</evidence>
<dbReference type="eggNOG" id="COG2409">
    <property type="taxonomic scope" value="Bacteria"/>
</dbReference>
<keyword evidence="5 7" id="KW-1133">Transmembrane helix</keyword>